<feature type="chain" id="PRO_5041211374" evidence="2">
    <location>
        <begin position="26"/>
        <end position="270"/>
    </location>
</feature>
<protein>
    <submittedName>
        <fullName evidence="3">Uncharacterized protein</fullName>
    </submittedName>
</protein>
<dbReference type="EMBL" id="CATQJL010000316">
    <property type="protein sequence ID" value="CAJ0605352.1"/>
    <property type="molecule type" value="Genomic_DNA"/>
</dbReference>
<keyword evidence="2" id="KW-0732">Signal</keyword>
<evidence type="ECO:0000313" key="3">
    <source>
        <dbReference type="EMBL" id="CAJ0605352.1"/>
    </source>
</evidence>
<feature type="compositionally biased region" description="Pro residues" evidence="1">
    <location>
        <begin position="100"/>
        <end position="149"/>
    </location>
</feature>
<evidence type="ECO:0000313" key="4">
    <source>
        <dbReference type="Proteomes" id="UP001176961"/>
    </source>
</evidence>
<reference evidence="3" key="1">
    <citation type="submission" date="2023-07" db="EMBL/GenBank/DDBJ databases">
        <authorList>
            <consortium name="CYATHOMIX"/>
        </authorList>
    </citation>
    <scope>NUCLEOTIDE SEQUENCE</scope>
    <source>
        <strain evidence="3">N/A</strain>
    </source>
</reference>
<dbReference type="Proteomes" id="UP001176961">
    <property type="component" value="Unassembled WGS sequence"/>
</dbReference>
<feature type="compositionally biased region" description="Low complexity" evidence="1">
    <location>
        <begin position="86"/>
        <end position="99"/>
    </location>
</feature>
<accession>A0AA36H7X2</accession>
<name>A0AA36H7X2_CYLNA</name>
<feature type="signal peptide" evidence="2">
    <location>
        <begin position="1"/>
        <end position="25"/>
    </location>
</feature>
<gene>
    <name evidence="3" type="ORF">CYNAS_LOCUS17335</name>
</gene>
<feature type="compositionally biased region" description="Pro residues" evidence="1">
    <location>
        <begin position="199"/>
        <end position="258"/>
    </location>
</feature>
<feature type="region of interest" description="Disordered" evidence="1">
    <location>
        <begin position="189"/>
        <end position="270"/>
    </location>
</feature>
<comment type="caution">
    <text evidence="3">The sequence shown here is derived from an EMBL/GenBank/DDBJ whole genome shotgun (WGS) entry which is preliminary data.</text>
</comment>
<evidence type="ECO:0000256" key="2">
    <source>
        <dbReference type="SAM" id="SignalP"/>
    </source>
</evidence>
<evidence type="ECO:0000256" key="1">
    <source>
        <dbReference type="SAM" id="MobiDB-lite"/>
    </source>
</evidence>
<dbReference type="AlphaFoldDB" id="A0AA36H7X2"/>
<keyword evidence="4" id="KW-1185">Reference proteome</keyword>
<dbReference type="PRINTS" id="PR01217">
    <property type="entry name" value="PRICHEXTENSN"/>
</dbReference>
<organism evidence="3 4">
    <name type="scientific">Cylicocyclus nassatus</name>
    <name type="common">Nematode worm</name>
    <dbReference type="NCBI Taxonomy" id="53992"/>
    <lineage>
        <taxon>Eukaryota</taxon>
        <taxon>Metazoa</taxon>
        <taxon>Ecdysozoa</taxon>
        <taxon>Nematoda</taxon>
        <taxon>Chromadorea</taxon>
        <taxon>Rhabditida</taxon>
        <taxon>Rhabditina</taxon>
        <taxon>Rhabditomorpha</taxon>
        <taxon>Strongyloidea</taxon>
        <taxon>Strongylidae</taxon>
        <taxon>Cylicocyclus</taxon>
    </lineage>
</organism>
<feature type="region of interest" description="Disordered" evidence="1">
    <location>
        <begin position="86"/>
        <end position="149"/>
    </location>
</feature>
<proteinExistence type="predicted"/>
<feature type="compositionally biased region" description="Low complexity" evidence="1">
    <location>
        <begin position="259"/>
        <end position="270"/>
    </location>
</feature>
<sequence>MKSAFKCATTACLLLFVFTAEFVEAVKLSELTASVLNETFPENFVVTRKKELLFIGLDVMLFSGCTDSCSQTCAIPVVVAPVAGTQSTIPPSQSPSSTAFPPPPSPPPTTLFPPPPPPSTTLPPPPPPSTTLPPPPPPPATFPPSIPPPPVTTSALSTCEVCKQNCMTCPTEICIGLCMPRCVAVCSTGESPATTGAPLSPPPPPSTTLPPPPPPPATLPPPPPPPATLPPPPPPPATLPPSPPPPPPTTLPPSPPPSVTTAPAATSVRN</sequence>